<protein>
    <recommendedName>
        <fullName evidence="4">Lipoprotein</fullName>
    </recommendedName>
</protein>
<gene>
    <name evidence="2" type="ORF">CWE12_05630</name>
</gene>
<dbReference type="InterPro" id="IPR008517">
    <property type="entry name" value="GNA1162-like"/>
</dbReference>
<evidence type="ECO:0000313" key="3">
    <source>
        <dbReference type="Proteomes" id="UP000287410"/>
    </source>
</evidence>
<comment type="caution">
    <text evidence="2">The sequence shown here is derived from an EMBL/GenBank/DDBJ whole genome shotgun (WGS) entry which is preliminary data.</text>
</comment>
<feature type="signal peptide" evidence="1">
    <location>
        <begin position="1"/>
        <end position="28"/>
    </location>
</feature>
<accession>A0ABY0C076</accession>
<keyword evidence="3" id="KW-1185">Reference proteome</keyword>
<dbReference type="Pfam" id="PF05643">
    <property type="entry name" value="GNA1162-like"/>
    <property type="match status" value="1"/>
</dbReference>
<evidence type="ECO:0008006" key="4">
    <source>
        <dbReference type="Google" id="ProtNLM"/>
    </source>
</evidence>
<dbReference type="Proteomes" id="UP000287410">
    <property type="component" value="Unassembled WGS sequence"/>
</dbReference>
<name>A0ABY0C076_9GAMM</name>
<dbReference type="Gene3D" id="3.40.50.10610">
    <property type="entry name" value="ABC-type transport auxiliary lipoprotein component"/>
    <property type="match status" value="1"/>
</dbReference>
<sequence length="230" mass="25100">MPLRSKPMSHLRTLLLALVVALTLSACASSAPPDEYAYFNSPNMRSVLVLPPANRTTAAQAPDLFYTSLAVPLTRAGFYVFPSQLTQQLLRDQGIIDGAQLESVDPRRFYDLFGADMVLQTTLVAWDTSYLVIGGSVTVAAQYQLVSTHTGEVVWQANERQSVNTGGDSSSLLGALLETALNTAQQDYIPLAREMNRRAFSSLPHGPYHPRFISAAARADIPQSEQDDAR</sequence>
<dbReference type="EMBL" id="PIPN01000002">
    <property type="protein sequence ID" value="RUO30722.1"/>
    <property type="molecule type" value="Genomic_DNA"/>
</dbReference>
<reference evidence="2 3" key="1">
    <citation type="journal article" date="2018" name="Front. Microbiol.">
        <title>Genome-Based Analysis Reveals the Taxonomy and Diversity of the Family Idiomarinaceae.</title>
        <authorList>
            <person name="Liu Y."/>
            <person name="Lai Q."/>
            <person name="Shao Z."/>
        </authorList>
    </citation>
    <scope>NUCLEOTIDE SEQUENCE [LARGE SCALE GENOMIC DNA]</scope>
    <source>
        <strain evidence="2 3">GBSy1</strain>
    </source>
</reference>
<feature type="chain" id="PRO_5046052659" description="Lipoprotein" evidence="1">
    <location>
        <begin position="29"/>
        <end position="230"/>
    </location>
</feature>
<keyword evidence="1" id="KW-0732">Signal</keyword>
<organism evidence="2 3">
    <name type="scientific">Aliidiomarina sedimenti</name>
    <dbReference type="NCBI Taxonomy" id="1933879"/>
    <lineage>
        <taxon>Bacteria</taxon>
        <taxon>Pseudomonadati</taxon>
        <taxon>Pseudomonadota</taxon>
        <taxon>Gammaproteobacteria</taxon>
        <taxon>Alteromonadales</taxon>
        <taxon>Idiomarinaceae</taxon>
        <taxon>Aliidiomarina</taxon>
    </lineage>
</organism>
<proteinExistence type="predicted"/>
<evidence type="ECO:0000313" key="2">
    <source>
        <dbReference type="EMBL" id="RUO30722.1"/>
    </source>
</evidence>
<dbReference type="PROSITE" id="PS51257">
    <property type="entry name" value="PROKAR_LIPOPROTEIN"/>
    <property type="match status" value="1"/>
</dbReference>
<evidence type="ECO:0000256" key="1">
    <source>
        <dbReference type="SAM" id="SignalP"/>
    </source>
</evidence>